<organism evidence="2 3">
    <name type="scientific">Paraglaciecola algarum</name>
    <dbReference type="NCBI Taxonomy" id="3050085"/>
    <lineage>
        <taxon>Bacteria</taxon>
        <taxon>Pseudomonadati</taxon>
        <taxon>Pseudomonadota</taxon>
        <taxon>Gammaproteobacteria</taxon>
        <taxon>Alteromonadales</taxon>
        <taxon>Alteromonadaceae</taxon>
        <taxon>Paraglaciecola</taxon>
    </lineage>
</organism>
<reference evidence="2 3" key="1">
    <citation type="submission" date="2022-01" db="EMBL/GenBank/DDBJ databases">
        <title>Paraglaciecola sp. G1-23.</title>
        <authorList>
            <person name="Jin M.S."/>
            <person name="Han D.M."/>
            <person name="Kim H.M."/>
            <person name="Jeon C.O."/>
        </authorList>
    </citation>
    <scope>NUCLEOTIDE SEQUENCE [LARGE SCALE GENOMIC DNA]</scope>
    <source>
        <strain evidence="2 3">G1-23</strain>
    </source>
</reference>
<dbReference type="Gene3D" id="3.10.450.50">
    <property type="match status" value="1"/>
</dbReference>
<evidence type="ECO:0000313" key="2">
    <source>
        <dbReference type="EMBL" id="MCF2949800.1"/>
    </source>
</evidence>
<dbReference type="SUPFAM" id="SSF54427">
    <property type="entry name" value="NTF2-like"/>
    <property type="match status" value="1"/>
</dbReference>
<keyword evidence="3" id="KW-1185">Reference proteome</keyword>
<protein>
    <submittedName>
        <fullName evidence="2">Nuclear transport factor 2 family protein</fullName>
    </submittedName>
</protein>
<name>A0ABS9DBS0_9ALTE</name>
<dbReference type="Proteomes" id="UP001521137">
    <property type="component" value="Unassembled WGS sequence"/>
</dbReference>
<comment type="caution">
    <text evidence="2">The sequence shown here is derived from an EMBL/GenBank/DDBJ whole genome shotgun (WGS) entry which is preliminary data.</text>
</comment>
<gene>
    <name evidence="2" type="ORF">L0668_16900</name>
</gene>
<sequence>MLKDAVDKTHNSQQDSQHPNWLNKFVNIYQTLSTTNLHLLSDIYHDNIIFIDPMHQIQGFNDLSQYFEKLYQNLSTCHFQIDQVIYDGEQAAIYWNMSYQHPKLNRGEVVTVYGNSHIKGNQDKVIFHRDYLDLGAMLYEQLPVFGKFTQWIKNRAAK</sequence>
<accession>A0ABS9DBS0</accession>
<evidence type="ECO:0000259" key="1">
    <source>
        <dbReference type="Pfam" id="PF12680"/>
    </source>
</evidence>
<proteinExistence type="predicted"/>
<evidence type="ECO:0000313" key="3">
    <source>
        <dbReference type="Proteomes" id="UP001521137"/>
    </source>
</evidence>
<dbReference type="InterPro" id="IPR037401">
    <property type="entry name" value="SnoaL-like"/>
</dbReference>
<dbReference type="RefSeq" id="WP_235313901.1">
    <property type="nucleotide sequence ID" value="NZ_JAKGAS010000011.1"/>
</dbReference>
<dbReference type="InterPro" id="IPR032710">
    <property type="entry name" value="NTF2-like_dom_sf"/>
</dbReference>
<dbReference type="EMBL" id="JAKGAS010000011">
    <property type="protein sequence ID" value="MCF2949800.1"/>
    <property type="molecule type" value="Genomic_DNA"/>
</dbReference>
<feature type="domain" description="SnoaL-like" evidence="1">
    <location>
        <begin position="28"/>
        <end position="114"/>
    </location>
</feature>
<dbReference type="Pfam" id="PF12680">
    <property type="entry name" value="SnoaL_2"/>
    <property type="match status" value="1"/>
</dbReference>